<evidence type="ECO:0000259" key="9">
    <source>
        <dbReference type="Pfam" id="PF01545"/>
    </source>
</evidence>
<dbReference type="Gene3D" id="1.20.1510.10">
    <property type="entry name" value="Cation efflux protein transmembrane domain"/>
    <property type="match status" value="1"/>
</dbReference>
<dbReference type="GO" id="GO:0005385">
    <property type="term" value="F:zinc ion transmembrane transporter activity"/>
    <property type="evidence" value="ECO:0007669"/>
    <property type="project" value="TreeGrafter"/>
</dbReference>
<comment type="subcellular location">
    <subcellularLocation>
        <location evidence="1">Membrane</location>
        <topology evidence="1">Multi-pass membrane protein</topology>
    </subcellularLocation>
</comment>
<evidence type="ECO:0000313" key="11">
    <source>
        <dbReference type="Proteomes" id="UP000183832"/>
    </source>
</evidence>
<dbReference type="Proteomes" id="UP000183832">
    <property type="component" value="Unassembled WGS sequence"/>
</dbReference>
<keyword evidence="3 8" id="KW-0812">Transmembrane</keyword>
<comment type="similarity">
    <text evidence="2">Belongs to the cation diffusion facilitator (CDF) transporter (TC 2.A.4) family. SLC30A subfamily.</text>
</comment>
<keyword evidence="5 8" id="KW-1133">Transmembrane helix</keyword>
<evidence type="ECO:0000256" key="6">
    <source>
        <dbReference type="ARBA" id="ARBA00023136"/>
    </source>
</evidence>
<evidence type="ECO:0000256" key="3">
    <source>
        <dbReference type="ARBA" id="ARBA00022692"/>
    </source>
</evidence>
<organism evidence="10 11">
    <name type="scientific">Clunio marinus</name>
    <dbReference type="NCBI Taxonomy" id="568069"/>
    <lineage>
        <taxon>Eukaryota</taxon>
        <taxon>Metazoa</taxon>
        <taxon>Ecdysozoa</taxon>
        <taxon>Arthropoda</taxon>
        <taxon>Hexapoda</taxon>
        <taxon>Insecta</taxon>
        <taxon>Pterygota</taxon>
        <taxon>Neoptera</taxon>
        <taxon>Endopterygota</taxon>
        <taxon>Diptera</taxon>
        <taxon>Nematocera</taxon>
        <taxon>Chironomoidea</taxon>
        <taxon>Chironomidae</taxon>
        <taxon>Clunio</taxon>
    </lineage>
</organism>
<dbReference type="InterPro" id="IPR058533">
    <property type="entry name" value="Cation_efflux_TM"/>
</dbReference>
<dbReference type="PANTHER" id="PTHR45820">
    <property type="entry name" value="FI23527P1"/>
    <property type="match status" value="1"/>
</dbReference>
<dbReference type="PANTHER" id="PTHR45820:SF9">
    <property type="entry name" value="FI23527P1"/>
    <property type="match status" value="1"/>
</dbReference>
<feature type="transmembrane region" description="Helical" evidence="8">
    <location>
        <begin position="116"/>
        <end position="138"/>
    </location>
</feature>
<feature type="transmembrane region" description="Helical" evidence="8">
    <location>
        <begin position="262"/>
        <end position="282"/>
    </location>
</feature>
<feature type="region of interest" description="Disordered" evidence="7">
    <location>
        <begin position="451"/>
        <end position="470"/>
    </location>
</feature>
<dbReference type="SUPFAM" id="SSF161111">
    <property type="entry name" value="Cation efflux protein transmembrane domain-like"/>
    <property type="match status" value="1"/>
</dbReference>
<dbReference type="GO" id="GO:0016020">
    <property type="term" value="C:membrane"/>
    <property type="evidence" value="ECO:0007669"/>
    <property type="project" value="UniProtKB-SubCell"/>
</dbReference>
<name>A0A1J1HX04_9DIPT</name>
<sequence length="569" mass="64366">MPMKELFHRLQPIQVYVVLVLSILYFMVQMFISQKSQSITLLVHAYHMLCNIIALSGCIITLKSTDKATKRLSHSSSESSADFENQQQQQKEIIETKKQQHEKSLKNTFGWARVDVLTMVIVCTFLTSLCFSIVVEVIQTLFHIEHKDHIEHEDKFHSYSYEICVVVGAIGLVLNGISYLLIGGYTYHQGSFLQLSEDGNVFILDRVVTDGRKISDSKAKIEQKSQKVHELSRDVCSAVIVIICSVIIVFCKEKESIFARLVDPILSLVSIGVLLVLSYPYMKEAASILLQTIPDTIDIEDFQKNILEKFPEIQSIHDLHIWQLTQQKFVSTAHFIFQDPSVYRHIIDNILTFFHEQGINIVTIQPEFVSLDGEVSTNVDEIKPLVDGNAKDFCLVACRQTTCEEKVCCKRQSSDDSGKSSDPKSKSDVQLEQIISVRNISAEELNTLSNSSSVKSLNLPESGNSSQVEINDKRSFASLYTPSKTRHAHKLQKAISAIDQEHQQIPTTSESDGIHLVSFKKFVSESMIKSSEQDNLNSDILVENRLLEQLNTTDNNETEDLHEKCDKET</sequence>
<gene>
    <name evidence="10" type="primary">similar to Zinc transporter 10</name>
    <name evidence="10" type="ORF">CLUMA_CG006173</name>
</gene>
<proteinExistence type="inferred from homology"/>
<accession>A0A1J1HX04</accession>
<keyword evidence="6 8" id="KW-0472">Membrane</keyword>
<feature type="transmembrane region" description="Helical" evidence="8">
    <location>
        <begin position="159"/>
        <end position="182"/>
    </location>
</feature>
<evidence type="ECO:0000256" key="7">
    <source>
        <dbReference type="SAM" id="MobiDB-lite"/>
    </source>
</evidence>
<feature type="domain" description="Cation efflux protein transmembrane" evidence="9">
    <location>
        <begin position="102"/>
        <end position="290"/>
    </location>
</feature>
<dbReference type="AlphaFoldDB" id="A0A1J1HX04"/>
<feature type="transmembrane region" description="Helical" evidence="8">
    <location>
        <begin position="39"/>
        <end position="62"/>
    </location>
</feature>
<evidence type="ECO:0000256" key="8">
    <source>
        <dbReference type="SAM" id="Phobius"/>
    </source>
</evidence>
<evidence type="ECO:0000256" key="5">
    <source>
        <dbReference type="ARBA" id="ARBA00022989"/>
    </source>
</evidence>
<evidence type="ECO:0000256" key="2">
    <source>
        <dbReference type="ARBA" id="ARBA00008873"/>
    </source>
</evidence>
<keyword evidence="4" id="KW-0862">Zinc</keyword>
<reference evidence="10 11" key="1">
    <citation type="submission" date="2015-04" db="EMBL/GenBank/DDBJ databases">
        <authorList>
            <person name="Syromyatnikov M.Y."/>
            <person name="Popov V.N."/>
        </authorList>
    </citation>
    <scope>NUCLEOTIDE SEQUENCE [LARGE SCALE GENOMIC DNA]</scope>
</reference>
<dbReference type="EMBL" id="CVRI01000033">
    <property type="protein sequence ID" value="CRK92631.1"/>
    <property type="molecule type" value="Genomic_DNA"/>
</dbReference>
<evidence type="ECO:0000313" key="10">
    <source>
        <dbReference type="EMBL" id="CRK92631.1"/>
    </source>
</evidence>
<dbReference type="OrthoDB" id="29444at2759"/>
<dbReference type="GO" id="GO:0010312">
    <property type="term" value="P:detoxification of zinc ion"/>
    <property type="evidence" value="ECO:0007669"/>
    <property type="project" value="TreeGrafter"/>
</dbReference>
<dbReference type="GO" id="GO:0006882">
    <property type="term" value="P:intracellular zinc ion homeostasis"/>
    <property type="evidence" value="ECO:0007669"/>
    <property type="project" value="TreeGrafter"/>
</dbReference>
<evidence type="ECO:0000256" key="4">
    <source>
        <dbReference type="ARBA" id="ARBA00022833"/>
    </source>
</evidence>
<evidence type="ECO:0000256" key="1">
    <source>
        <dbReference type="ARBA" id="ARBA00004141"/>
    </source>
</evidence>
<protein>
    <submittedName>
        <fullName evidence="10">CLUMA_CG006173, isoform A</fullName>
    </submittedName>
</protein>
<keyword evidence="11" id="KW-1185">Reference proteome</keyword>
<dbReference type="Pfam" id="PF01545">
    <property type="entry name" value="Cation_efflux"/>
    <property type="match status" value="1"/>
</dbReference>
<dbReference type="STRING" id="568069.A0A1J1HX04"/>
<feature type="transmembrane region" description="Helical" evidence="8">
    <location>
        <begin position="231"/>
        <end position="250"/>
    </location>
</feature>
<dbReference type="InterPro" id="IPR027469">
    <property type="entry name" value="Cation_efflux_TMD_sf"/>
</dbReference>
<feature type="transmembrane region" description="Helical" evidence="8">
    <location>
        <begin position="13"/>
        <end position="32"/>
    </location>
</feature>